<dbReference type="InterPro" id="IPR027417">
    <property type="entry name" value="P-loop_NTPase"/>
</dbReference>
<evidence type="ECO:0000313" key="2">
    <source>
        <dbReference type="EMBL" id="TWX71731.1"/>
    </source>
</evidence>
<dbReference type="Pfam" id="PF04851">
    <property type="entry name" value="ResIII"/>
    <property type="match status" value="1"/>
</dbReference>
<dbReference type="Gene3D" id="3.40.50.300">
    <property type="entry name" value="P-loop containing nucleotide triphosphate hydrolases"/>
    <property type="match status" value="2"/>
</dbReference>
<feature type="domain" description="Helicase ATP-binding" evidence="1">
    <location>
        <begin position="2"/>
        <end position="197"/>
    </location>
</feature>
<reference evidence="2 3" key="1">
    <citation type="submission" date="2019-07" db="EMBL/GenBank/DDBJ databases">
        <title>Genomes of sea-ice associated Colwellia species.</title>
        <authorList>
            <person name="Bowman J.P."/>
        </authorList>
    </citation>
    <scope>NUCLEOTIDE SEQUENCE [LARGE SCALE GENOMIC DNA]</scope>
    <source>
        <strain evidence="2 3">ACAM 459</strain>
    </source>
</reference>
<dbReference type="AlphaFoldDB" id="A0A5C6QT17"/>
<evidence type="ECO:0000313" key="3">
    <source>
        <dbReference type="Proteomes" id="UP000321822"/>
    </source>
</evidence>
<dbReference type="GO" id="GO:0003677">
    <property type="term" value="F:DNA binding"/>
    <property type="evidence" value="ECO:0007669"/>
    <property type="project" value="InterPro"/>
</dbReference>
<dbReference type="PANTHER" id="PTHR47396">
    <property type="entry name" value="TYPE I RESTRICTION ENZYME ECOKI R PROTEIN"/>
    <property type="match status" value="1"/>
</dbReference>
<dbReference type="InterPro" id="IPR001650">
    <property type="entry name" value="Helicase_C-like"/>
</dbReference>
<organism evidence="2 3">
    <name type="scientific">Colwellia demingiae</name>
    <dbReference type="NCBI Taxonomy" id="89401"/>
    <lineage>
        <taxon>Bacteria</taxon>
        <taxon>Pseudomonadati</taxon>
        <taxon>Pseudomonadota</taxon>
        <taxon>Gammaproteobacteria</taxon>
        <taxon>Alteromonadales</taxon>
        <taxon>Colwelliaceae</taxon>
        <taxon>Colwellia</taxon>
    </lineage>
</organism>
<dbReference type="RefSeq" id="WP_146781983.1">
    <property type="nucleotide sequence ID" value="NZ_VOLT01000001.1"/>
</dbReference>
<dbReference type="Pfam" id="PF00271">
    <property type="entry name" value="Helicase_C"/>
    <property type="match status" value="1"/>
</dbReference>
<dbReference type="PANTHER" id="PTHR47396:SF1">
    <property type="entry name" value="ATP-DEPENDENT HELICASE IRC3-RELATED"/>
    <property type="match status" value="1"/>
</dbReference>
<evidence type="ECO:0000259" key="1">
    <source>
        <dbReference type="SMART" id="SM00487"/>
    </source>
</evidence>
<protein>
    <submittedName>
        <fullName evidence="2">AAA family ATPase</fullName>
    </submittedName>
</protein>
<dbReference type="InterPro" id="IPR014001">
    <property type="entry name" value="Helicase_ATP-bd"/>
</dbReference>
<sequence length="496" mass="55829">MKLRNWQSACIDAAISKYKNIKKHFLALATPGAGKTVMASVLAKKLYDLGEIDLVLCFSPSSIVSCDFSDTLSEQFDMHFDGTIGAIGNSYTYQILDKLDEKVWRLFDKYRVFVIFDEIHHCAGSNAKDSNVWGEAIINKIKDFATYTIALTGTPWRSDALPIVLAEYCDISGEIQCDYSYGLKEAIKDNVCRVPQVIALDNDQITVIEGNKTKHFNSFLDLLSKSIIPYSQIVTNKMVIKQLLNNAIAKLDEIRQVNKNAGGLIVASSISHAWEIQLILKKMIGETALVVTSNEDDSNSMIKNFRYNSNKWIISVGMISEGTNIPRLQVCCYLSNVKTEMYYRQVLGRILRVTRSQNQTATLFMPAEPKLVEYAYRLSQDIPEGLTAVKFAQINEEVTVDDIDIVETEEVDILSEPEEHLIDKPIIDVNDTDNDTIDTIEDIEPLDIHAPVESHNSMMGIFGQFSHKELEIDGFENLLISDQSLAKLNQYNTEAF</sequence>
<dbReference type="GO" id="GO:0016787">
    <property type="term" value="F:hydrolase activity"/>
    <property type="evidence" value="ECO:0007669"/>
    <property type="project" value="InterPro"/>
</dbReference>
<dbReference type="GO" id="GO:0005524">
    <property type="term" value="F:ATP binding"/>
    <property type="evidence" value="ECO:0007669"/>
    <property type="project" value="InterPro"/>
</dbReference>
<dbReference type="GO" id="GO:0005829">
    <property type="term" value="C:cytosol"/>
    <property type="evidence" value="ECO:0007669"/>
    <property type="project" value="TreeGrafter"/>
</dbReference>
<dbReference type="InterPro" id="IPR050742">
    <property type="entry name" value="Helicase_Restrict-Modif_Enz"/>
</dbReference>
<accession>A0A5C6QT17</accession>
<dbReference type="SMART" id="SM00487">
    <property type="entry name" value="DEXDc"/>
    <property type="match status" value="1"/>
</dbReference>
<dbReference type="Proteomes" id="UP000321822">
    <property type="component" value="Unassembled WGS sequence"/>
</dbReference>
<dbReference type="OrthoDB" id="5165890at2"/>
<dbReference type="SUPFAM" id="SSF52540">
    <property type="entry name" value="P-loop containing nucleoside triphosphate hydrolases"/>
    <property type="match status" value="1"/>
</dbReference>
<gene>
    <name evidence="2" type="ORF">ESZ36_00395</name>
</gene>
<dbReference type="EMBL" id="VOLT01000001">
    <property type="protein sequence ID" value="TWX71731.1"/>
    <property type="molecule type" value="Genomic_DNA"/>
</dbReference>
<proteinExistence type="predicted"/>
<comment type="caution">
    <text evidence="2">The sequence shown here is derived from an EMBL/GenBank/DDBJ whole genome shotgun (WGS) entry which is preliminary data.</text>
</comment>
<dbReference type="InterPro" id="IPR006935">
    <property type="entry name" value="Helicase/UvrB_N"/>
</dbReference>
<name>A0A5C6QT17_9GAMM</name>
<keyword evidence="3" id="KW-1185">Reference proteome</keyword>